<dbReference type="InterPro" id="IPR022999">
    <property type="entry name" value="Transaldolase_3B"/>
</dbReference>
<dbReference type="PROSITE" id="PS01054">
    <property type="entry name" value="TRANSALDOLASE_1"/>
    <property type="match status" value="1"/>
</dbReference>
<dbReference type="EMBL" id="LWAE01000006">
    <property type="protein sequence ID" value="KZL89988.1"/>
    <property type="molecule type" value="Genomic_DNA"/>
</dbReference>
<dbReference type="HAMAP" id="MF_00494">
    <property type="entry name" value="Transaldolase_3b"/>
    <property type="match status" value="1"/>
</dbReference>
<dbReference type="GO" id="GO:0016832">
    <property type="term" value="F:aldehyde-lyase activity"/>
    <property type="evidence" value="ECO:0007669"/>
    <property type="project" value="InterPro"/>
</dbReference>
<comment type="subcellular location">
    <subcellularLocation>
        <location evidence="1 9">Cytoplasm</location>
    </subcellularLocation>
</comment>
<gene>
    <name evidence="10" type="primary">tal_2</name>
    <name evidence="9" type="synonym">tal</name>
    <name evidence="10" type="ORF">CLMAG_44720</name>
</gene>
<dbReference type="Pfam" id="PF00923">
    <property type="entry name" value="TAL_FSA"/>
    <property type="match status" value="1"/>
</dbReference>
<keyword evidence="7 9" id="KW-0704">Schiff base</keyword>
<comment type="function">
    <text evidence="9">Transaldolase is important for the balance of metabolites in the pentose-phosphate pathway.</text>
</comment>
<dbReference type="EC" id="2.2.1.2" evidence="9"/>
<sequence>MKWKLGSDDSIRAGSHWIKILGGYVMKLFIDTANIDEIKRVAKWGILDGVTTNPSLIAKEGRDVKTVVQEICSIVDGPISAEVISLEADKMVEEAKELVKIHKNIVVKIPMCEEGLKAVSVLCREGIKTNVTLIFSAQQALLAAKAGASFVSPFMGRLDDIGNGGIEVIGDISQIFDSYGFDTEIIAASIRTPMHVLDCAKAGAHISTVPYKVFMQMLKHPLTEAGIEKFLEDYNKTQK</sequence>
<dbReference type="InterPro" id="IPR001585">
    <property type="entry name" value="TAL/FSA"/>
</dbReference>
<evidence type="ECO:0000256" key="5">
    <source>
        <dbReference type="ARBA" id="ARBA00022679"/>
    </source>
</evidence>
<dbReference type="InterPro" id="IPR033919">
    <property type="entry name" value="TSA/FSA_arc/bac"/>
</dbReference>
<name>A0A161WT11_9CLOT</name>
<dbReference type="STRING" id="1121326.CLMAG_44720"/>
<keyword evidence="11" id="KW-1185">Reference proteome</keyword>
<evidence type="ECO:0000313" key="10">
    <source>
        <dbReference type="EMBL" id="KZL89988.1"/>
    </source>
</evidence>
<dbReference type="GO" id="GO:0004801">
    <property type="term" value="F:transaldolase activity"/>
    <property type="evidence" value="ECO:0007669"/>
    <property type="project" value="UniProtKB-UniRule"/>
</dbReference>
<dbReference type="CDD" id="cd00956">
    <property type="entry name" value="Transaldolase_FSA"/>
    <property type="match status" value="1"/>
</dbReference>
<keyword evidence="6 9" id="KW-0570">Pentose shunt</keyword>
<comment type="caution">
    <text evidence="10">The sequence shown here is derived from an EMBL/GenBank/DDBJ whole genome shotgun (WGS) entry which is preliminary data.</text>
</comment>
<dbReference type="PANTHER" id="PTHR10683:SF36">
    <property type="entry name" value="TRANSALDOLASE"/>
    <property type="match status" value="1"/>
</dbReference>
<reference evidence="10 11" key="1">
    <citation type="submission" date="2016-04" db="EMBL/GenBank/DDBJ databases">
        <title>Genome sequence of Clostridium magnum DSM 2767.</title>
        <authorList>
            <person name="Poehlein A."/>
            <person name="Uhlig R."/>
            <person name="Fischer R."/>
            <person name="Bahl H."/>
            <person name="Daniel R."/>
        </authorList>
    </citation>
    <scope>NUCLEOTIDE SEQUENCE [LARGE SCALE GENOMIC DNA]</scope>
    <source>
        <strain evidence="10 11">DSM 2767</strain>
    </source>
</reference>
<evidence type="ECO:0000256" key="4">
    <source>
        <dbReference type="ARBA" id="ARBA00022490"/>
    </source>
</evidence>
<evidence type="ECO:0000256" key="3">
    <source>
        <dbReference type="ARBA" id="ARBA00005740"/>
    </source>
</evidence>
<dbReference type="PROSITE" id="PS00958">
    <property type="entry name" value="TRANSALDOLASE_2"/>
    <property type="match status" value="1"/>
</dbReference>
<evidence type="ECO:0000256" key="8">
    <source>
        <dbReference type="ARBA" id="ARBA00048810"/>
    </source>
</evidence>
<dbReference type="FunFam" id="3.20.20.70:FF:000018">
    <property type="entry name" value="Probable transaldolase"/>
    <property type="match status" value="1"/>
</dbReference>
<comment type="catalytic activity">
    <reaction evidence="8 9">
        <text>D-sedoheptulose 7-phosphate + D-glyceraldehyde 3-phosphate = D-erythrose 4-phosphate + beta-D-fructose 6-phosphate</text>
        <dbReference type="Rhea" id="RHEA:17053"/>
        <dbReference type="ChEBI" id="CHEBI:16897"/>
        <dbReference type="ChEBI" id="CHEBI:57483"/>
        <dbReference type="ChEBI" id="CHEBI:57634"/>
        <dbReference type="ChEBI" id="CHEBI:59776"/>
        <dbReference type="EC" id="2.2.1.2"/>
    </reaction>
</comment>
<comment type="similarity">
    <text evidence="3 9">Belongs to the transaldolase family. Type 3B subfamily.</text>
</comment>
<dbReference type="GO" id="GO:0005737">
    <property type="term" value="C:cytoplasm"/>
    <property type="evidence" value="ECO:0007669"/>
    <property type="project" value="UniProtKB-SubCell"/>
</dbReference>
<evidence type="ECO:0000256" key="7">
    <source>
        <dbReference type="ARBA" id="ARBA00023270"/>
    </source>
</evidence>
<dbReference type="NCBIfam" id="TIGR00875">
    <property type="entry name" value="fsa_talC_mipB"/>
    <property type="match status" value="1"/>
</dbReference>
<dbReference type="Gene3D" id="3.20.20.70">
    <property type="entry name" value="Aldolase class I"/>
    <property type="match status" value="1"/>
</dbReference>
<evidence type="ECO:0000313" key="11">
    <source>
        <dbReference type="Proteomes" id="UP000076603"/>
    </source>
</evidence>
<evidence type="ECO:0000256" key="6">
    <source>
        <dbReference type="ARBA" id="ARBA00023126"/>
    </source>
</evidence>
<evidence type="ECO:0000256" key="2">
    <source>
        <dbReference type="ARBA" id="ARBA00004857"/>
    </source>
</evidence>
<evidence type="ECO:0000256" key="1">
    <source>
        <dbReference type="ARBA" id="ARBA00004496"/>
    </source>
</evidence>
<dbReference type="PANTHER" id="PTHR10683">
    <property type="entry name" value="TRANSALDOLASE"/>
    <property type="match status" value="1"/>
</dbReference>
<dbReference type="GO" id="GO:0006098">
    <property type="term" value="P:pentose-phosphate shunt"/>
    <property type="evidence" value="ECO:0007669"/>
    <property type="project" value="UniProtKB-UniRule"/>
</dbReference>
<comment type="pathway">
    <text evidence="2 9">Carbohydrate degradation; pentose phosphate pathway; D-glyceraldehyde 3-phosphate and beta-D-fructose 6-phosphate from D-ribose 5-phosphate and D-xylulose 5-phosphate (non-oxidative stage): step 2/3.</text>
</comment>
<proteinExistence type="inferred from homology"/>
<dbReference type="PATRIC" id="fig|1121326.3.peg.4535"/>
<dbReference type="SUPFAM" id="SSF51569">
    <property type="entry name" value="Aldolase"/>
    <property type="match status" value="1"/>
</dbReference>
<evidence type="ECO:0000256" key="9">
    <source>
        <dbReference type="HAMAP-Rule" id="MF_00494"/>
    </source>
</evidence>
<accession>A0A161WT11</accession>
<protein>
    <recommendedName>
        <fullName evidence="9">Probable transaldolase</fullName>
        <ecNumber evidence="9">2.2.1.2</ecNumber>
    </recommendedName>
</protein>
<dbReference type="InterPro" id="IPR004731">
    <property type="entry name" value="Transaldolase_3B/F6P_aldolase"/>
</dbReference>
<dbReference type="Proteomes" id="UP000076603">
    <property type="component" value="Unassembled WGS sequence"/>
</dbReference>
<feature type="active site" description="Schiff-base intermediate with substrate" evidence="9">
    <location>
        <position position="108"/>
    </location>
</feature>
<dbReference type="UniPathway" id="UPA00115">
    <property type="reaction ID" value="UER00414"/>
</dbReference>
<dbReference type="GO" id="GO:0005975">
    <property type="term" value="P:carbohydrate metabolic process"/>
    <property type="evidence" value="ECO:0007669"/>
    <property type="project" value="InterPro"/>
</dbReference>
<dbReference type="InterPro" id="IPR018225">
    <property type="entry name" value="Transaldolase_AS"/>
</dbReference>
<dbReference type="InterPro" id="IPR013785">
    <property type="entry name" value="Aldolase_TIM"/>
</dbReference>
<keyword evidence="4 9" id="KW-0963">Cytoplasm</keyword>
<keyword evidence="5 9" id="KW-0808">Transferase</keyword>
<dbReference type="AlphaFoldDB" id="A0A161WT11"/>
<organism evidence="10 11">
    <name type="scientific">Clostridium magnum DSM 2767</name>
    <dbReference type="NCBI Taxonomy" id="1121326"/>
    <lineage>
        <taxon>Bacteria</taxon>
        <taxon>Bacillati</taxon>
        <taxon>Bacillota</taxon>
        <taxon>Clostridia</taxon>
        <taxon>Eubacteriales</taxon>
        <taxon>Clostridiaceae</taxon>
        <taxon>Clostridium</taxon>
    </lineage>
</organism>